<dbReference type="EMBL" id="CP159253">
    <property type="protein sequence ID" value="XCG48570.1"/>
    <property type="molecule type" value="Genomic_DNA"/>
</dbReference>
<feature type="transmembrane region" description="Helical" evidence="1">
    <location>
        <begin position="404"/>
        <end position="423"/>
    </location>
</feature>
<name>A0AAU8CQR7_9HYPH</name>
<evidence type="ECO:0000256" key="1">
    <source>
        <dbReference type="SAM" id="Phobius"/>
    </source>
</evidence>
<accession>A0AAU8CQR7</accession>
<feature type="transmembrane region" description="Helical" evidence="1">
    <location>
        <begin position="139"/>
        <end position="161"/>
    </location>
</feature>
<evidence type="ECO:0000313" key="2">
    <source>
        <dbReference type="EMBL" id="XCG48570.1"/>
    </source>
</evidence>
<proteinExistence type="predicted"/>
<feature type="transmembrane region" description="Helical" evidence="1">
    <location>
        <begin position="435"/>
        <end position="458"/>
    </location>
</feature>
<gene>
    <name evidence="2" type="ORF">ABVK50_25630</name>
</gene>
<feature type="transmembrane region" description="Helical" evidence="1">
    <location>
        <begin position="295"/>
        <end position="313"/>
    </location>
</feature>
<sequence>MTAEIRPAATGLKTEIGLSVIATVAVLVLHAIRGFETLTDFGGDNDSLMRLVQVRDLIGGQGWFDLNQYRMGPEGGFVMHWSRLVDAPIAAIILAASPLAGGMAAAETVAQILWPALLFCLTLFFLVRIARLFGGEPAVLPSVVIGAAALHFIGVFAPGALDHHNIQLMLTAASLCLLVEAPGARLAATVSGACAALMLAVGMEAAPYVAVIGLCMAGLFLFGDKGDATIARDFGFGFAGIAALAFFVTVPPSGWAVAQCDAFSVVQFAVAALAGIGLAGIASIGAASRTRNRRLIGLGLLGLAVGAAVLLLFPQCLADPYSMVDERLRKDWLDHVSEAKPLLALISSEPGSVVARYVTPLMGLIWIAGSLRGGSWRRQDVLVGAVLAMAFAVSVWQVRGSNFSIAFAIIPLSAWIGSWRLRAEAGRSGWVSAKMVAVWVLSLNASWTAAAAATVVALESDSTADPEARSASECERKKDFTTLAAMPAATVLSISNLGSAILAFSDHHAVSGPYHRNLEGNRLALDVSMGLPEDARALMERHGVELLAVCPANPESALLAKKAPGGLLAAIMNGAVPVWLEPVEASENEPLKLYRMHPRS</sequence>
<feature type="transmembrane region" description="Helical" evidence="1">
    <location>
        <begin position="234"/>
        <end position="253"/>
    </location>
</feature>
<keyword evidence="1" id="KW-0472">Membrane</keyword>
<feature type="transmembrane region" description="Helical" evidence="1">
    <location>
        <begin position="87"/>
        <end position="105"/>
    </location>
</feature>
<feature type="transmembrane region" description="Helical" evidence="1">
    <location>
        <begin position="265"/>
        <end position="288"/>
    </location>
</feature>
<feature type="transmembrane region" description="Helical" evidence="1">
    <location>
        <begin position="381"/>
        <end position="398"/>
    </location>
</feature>
<keyword evidence="1" id="KW-0812">Transmembrane</keyword>
<dbReference type="AlphaFoldDB" id="A0AAU8CQR7"/>
<feature type="transmembrane region" description="Helical" evidence="1">
    <location>
        <begin position="205"/>
        <end position="222"/>
    </location>
</feature>
<protein>
    <submittedName>
        <fullName evidence="2">GtrA family protein</fullName>
    </submittedName>
</protein>
<feature type="transmembrane region" description="Helical" evidence="1">
    <location>
        <begin position="112"/>
        <end position="133"/>
    </location>
</feature>
<organism evidence="2">
    <name type="scientific">Mesorhizobium sp. WSM2240</name>
    <dbReference type="NCBI Taxonomy" id="3228851"/>
    <lineage>
        <taxon>Bacteria</taxon>
        <taxon>Pseudomonadati</taxon>
        <taxon>Pseudomonadota</taxon>
        <taxon>Alphaproteobacteria</taxon>
        <taxon>Hyphomicrobiales</taxon>
        <taxon>Phyllobacteriaceae</taxon>
        <taxon>Mesorhizobium</taxon>
    </lineage>
</organism>
<keyword evidence="1" id="KW-1133">Transmembrane helix</keyword>
<dbReference type="RefSeq" id="WP_353643898.1">
    <property type="nucleotide sequence ID" value="NZ_CP159253.1"/>
</dbReference>
<feature type="transmembrane region" description="Helical" evidence="1">
    <location>
        <begin position="353"/>
        <end position="369"/>
    </location>
</feature>
<reference evidence="2" key="1">
    <citation type="submission" date="2024-06" db="EMBL/GenBank/DDBJ databases">
        <title>Mesorhizobium karijinii sp. nov., a symbiont of the iconic Swainsona formosa from arid Australia.</title>
        <authorList>
            <person name="Hill Y.J."/>
            <person name="Watkin E.L.J."/>
            <person name="O'Hara G.W."/>
            <person name="Terpolilli J."/>
            <person name="Tye M.L."/>
            <person name="Kohlmeier M.G."/>
        </authorList>
    </citation>
    <scope>NUCLEOTIDE SEQUENCE</scope>
    <source>
        <strain evidence="2">WSM2240</strain>
    </source>
</reference>